<gene>
    <name evidence="3" type="ORF">PC117_g20004</name>
</gene>
<comment type="caution">
    <text evidence="3">The sequence shown here is derived from an EMBL/GenBank/DDBJ whole genome shotgun (WGS) entry which is preliminary data.</text>
</comment>
<reference evidence="3" key="1">
    <citation type="submission" date="2018-10" db="EMBL/GenBank/DDBJ databases">
        <title>Effector identification in a new, highly contiguous assembly of the strawberry crown rot pathogen Phytophthora cactorum.</title>
        <authorList>
            <person name="Armitage A.D."/>
            <person name="Nellist C.F."/>
            <person name="Bates H."/>
            <person name="Vickerstaff R.J."/>
            <person name="Harrison R.J."/>
        </authorList>
    </citation>
    <scope>NUCLEOTIDE SEQUENCE</scope>
    <source>
        <strain evidence="3">4040</strain>
    </source>
</reference>
<dbReference type="AlphaFoldDB" id="A0A8T1BR87"/>
<evidence type="ECO:0000259" key="2">
    <source>
        <dbReference type="Pfam" id="PF19259"/>
    </source>
</evidence>
<proteinExistence type="predicted"/>
<evidence type="ECO:0000313" key="4">
    <source>
        <dbReference type="Proteomes" id="UP000736787"/>
    </source>
</evidence>
<feature type="region of interest" description="Disordered" evidence="1">
    <location>
        <begin position="277"/>
        <end position="335"/>
    </location>
</feature>
<feature type="compositionally biased region" description="Basic and acidic residues" evidence="1">
    <location>
        <begin position="325"/>
        <end position="335"/>
    </location>
</feature>
<dbReference type="EMBL" id="RCMK01000904">
    <property type="protein sequence ID" value="KAG2908249.1"/>
    <property type="molecule type" value="Genomic_DNA"/>
</dbReference>
<protein>
    <recommendedName>
        <fullName evidence="2">Ty3 transposon capsid-like protein domain-containing protein</fullName>
    </recommendedName>
</protein>
<accession>A0A8T1BR87</accession>
<feature type="compositionally biased region" description="Low complexity" evidence="1">
    <location>
        <begin position="301"/>
        <end position="316"/>
    </location>
</feature>
<dbReference type="Proteomes" id="UP000736787">
    <property type="component" value="Unassembled WGS sequence"/>
</dbReference>
<dbReference type="VEuPathDB" id="FungiDB:PC110_g13176"/>
<dbReference type="VEuPathDB" id="FungiDB:PC110_g20180"/>
<dbReference type="InterPro" id="IPR045358">
    <property type="entry name" value="Ty3_capsid"/>
</dbReference>
<feature type="compositionally biased region" description="Basic and acidic residues" evidence="1">
    <location>
        <begin position="219"/>
        <end position="233"/>
    </location>
</feature>
<dbReference type="Pfam" id="PF19259">
    <property type="entry name" value="Ty3_capsid"/>
    <property type="match status" value="1"/>
</dbReference>
<feature type="domain" description="Ty3 transposon capsid-like protein" evidence="2">
    <location>
        <begin position="71"/>
        <end position="140"/>
    </location>
</feature>
<name>A0A8T1BR87_9STRA</name>
<sequence length="398" mass="44469">MPTNAQLQAEIDRLNQVMADRTRVPTNLPKITGKRGEDVREWLFQIEKACRINNIPIEDASTRLPGIAGSAIEKPASGWFLHWSSTTRSEEHTWGIFREHVLQHFEASNYQAVLREKLQRLKQTADIEPYNGEYSALIFRVEGMSMLDQVLCFANDCGATPIYVSRRWVEEHQLQTTKFDDKNIRVKLGDNQIIETKLEVLPLNIMVSGIQDAYKSTDRLERSTNERNWERTGEAYGPIEEGGPVIASGLRRSVEAKSLSTKRPDYCRGAALETDVTSVAGPARDEAQEKNPGVVCEQQEDAPAGKSSAASDAGKSLGRRGIAGETERSSSTRGKDNIVEKVFTMGVVDESGVQTKYITRKKLREFQRIKTKSADEPDFVLVLTKRDDQPGRALSVAA</sequence>
<evidence type="ECO:0000256" key="1">
    <source>
        <dbReference type="SAM" id="MobiDB-lite"/>
    </source>
</evidence>
<feature type="region of interest" description="Disordered" evidence="1">
    <location>
        <begin position="219"/>
        <end position="244"/>
    </location>
</feature>
<evidence type="ECO:0000313" key="3">
    <source>
        <dbReference type="EMBL" id="KAG2908249.1"/>
    </source>
</evidence>
<dbReference type="VEuPathDB" id="FungiDB:PC110_g23273"/>
<organism evidence="3 4">
    <name type="scientific">Phytophthora cactorum</name>
    <dbReference type="NCBI Taxonomy" id="29920"/>
    <lineage>
        <taxon>Eukaryota</taxon>
        <taxon>Sar</taxon>
        <taxon>Stramenopiles</taxon>
        <taxon>Oomycota</taxon>
        <taxon>Peronosporomycetes</taxon>
        <taxon>Peronosporales</taxon>
        <taxon>Peronosporaceae</taxon>
        <taxon>Phytophthora</taxon>
    </lineage>
</organism>